<dbReference type="AlphaFoldDB" id="A0A059CRP7"/>
<dbReference type="EMBL" id="KK198755">
    <property type="protein sequence ID" value="KCW80615.1"/>
    <property type="molecule type" value="Genomic_DNA"/>
</dbReference>
<sequence length="76" mass="8409">MSPLKSKGVSRLRNACTIIDARREHEEGTISGKETPASGSVLDSNLNKTPNSEGMRIGFCINWKIMGLENKFQSNR</sequence>
<reference evidence="2" key="1">
    <citation type="submission" date="2013-07" db="EMBL/GenBank/DDBJ databases">
        <title>The genome of Eucalyptus grandis.</title>
        <authorList>
            <person name="Schmutz J."/>
            <person name="Hayes R."/>
            <person name="Myburg A."/>
            <person name="Tuskan G."/>
            <person name="Grattapaglia D."/>
            <person name="Rokhsar D.S."/>
        </authorList>
    </citation>
    <scope>NUCLEOTIDE SEQUENCE</scope>
    <source>
        <tissue evidence="2">Leaf extractions</tissue>
    </source>
</reference>
<feature type="region of interest" description="Disordered" evidence="1">
    <location>
        <begin position="23"/>
        <end position="48"/>
    </location>
</feature>
<name>A0A059CRP7_EUCGR</name>
<feature type="compositionally biased region" description="Polar residues" evidence="1">
    <location>
        <begin position="37"/>
        <end position="48"/>
    </location>
</feature>
<evidence type="ECO:0000313" key="2">
    <source>
        <dbReference type="EMBL" id="KCW80615.1"/>
    </source>
</evidence>
<accession>A0A059CRP7</accession>
<gene>
    <name evidence="2" type="ORF">EUGRSUZ_C01988</name>
</gene>
<dbReference type="Gramene" id="KCW80615">
    <property type="protein sequence ID" value="KCW80615"/>
    <property type="gene ID" value="EUGRSUZ_C01988"/>
</dbReference>
<dbReference type="InParanoid" id="A0A059CRP7"/>
<proteinExistence type="predicted"/>
<protein>
    <submittedName>
        <fullName evidence="2">Uncharacterized protein</fullName>
    </submittedName>
</protein>
<evidence type="ECO:0000256" key="1">
    <source>
        <dbReference type="SAM" id="MobiDB-lite"/>
    </source>
</evidence>
<organism evidence="2">
    <name type="scientific">Eucalyptus grandis</name>
    <name type="common">Flooded gum</name>
    <dbReference type="NCBI Taxonomy" id="71139"/>
    <lineage>
        <taxon>Eukaryota</taxon>
        <taxon>Viridiplantae</taxon>
        <taxon>Streptophyta</taxon>
        <taxon>Embryophyta</taxon>
        <taxon>Tracheophyta</taxon>
        <taxon>Spermatophyta</taxon>
        <taxon>Magnoliopsida</taxon>
        <taxon>eudicotyledons</taxon>
        <taxon>Gunneridae</taxon>
        <taxon>Pentapetalae</taxon>
        <taxon>rosids</taxon>
        <taxon>malvids</taxon>
        <taxon>Myrtales</taxon>
        <taxon>Myrtaceae</taxon>
        <taxon>Myrtoideae</taxon>
        <taxon>Eucalypteae</taxon>
        <taxon>Eucalyptus</taxon>
    </lineage>
</organism>